<evidence type="ECO:0000313" key="9">
    <source>
        <dbReference type="Proteomes" id="UP000677054"/>
    </source>
</evidence>
<proteinExistence type="inferred from homology"/>
<dbReference type="Proteomes" id="UP000677054">
    <property type="component" value="Unassembled WGS sequence"/>
</dbReference>
<dbReference type="NCBIfam" id="TIGR00231">
    <property type="entry name" value="small_GTP"/>
    <property type="match status" value="1"/>
</dbReference>
<evidence type="ECO:0000256" key="5">
    <source>
        <dbReference type="PIRSR" id="PIRSR606689-1"/>
    </source>
</evidence>
<reference evidence="8" key="1">
    <citation type="submission" date="2020-11" db="EMBL/GenBank/DDBJ databases">
        <authorList>
            <person name="Tran Van P."/>
        </authorList>
    </citation>
    <scope>NUCLEOTIDE SEQUENCE</scope>
</reference>
<dbReference type="InterPro" id="IPR024156">
    <property type="entry name" value="Small_GTPase_ARF"/>
</dbReference>
<dbReference type="SMART" id="SM00175">
    <property type="entry name" value="RAB"/>
    <property type="match status" value="1"/>
</dbReference>
<keyword evidence="3 5" id="KW-0547">Nucleotide-binding</keyword>
<dbReference type="OrthoDB" id="442317at2759"/>
<dbReference type="GO" id="GO:0046872">
    <property type="term" value="F:metal ion binding"/>
    <property type="evidence" value="ECO:0007669"/>
    <property type="project" value="UniProtKB-KW"/>
</dbReference>
<dbReference type="InterPro" id="IPR027417">
    <property type="entry name" value="P-loop_NTPase"/>
</dbReference>
<evidence type="ECO:0000256" key="7">
    <source>
        <dbReference type="RuleBase" id="RU003925"/>
    </source>
</evidence>
<feature type="binding site" evidence="5">
    <location>
        <begin position="24"/>
        <end position="31"/>
    </location>
    <ligand>
        <name>GTP</name>
        <dbReference type="ChEBI" id="CHEBI:37565"/>
    </ligand>
</feature>
<dbReference type="PRINTS" id="PR00328">
    <property type="entry name" value="SAR1GTPBP"/>
</dbReference>
<evidence type="ECO:0000256" key="1">
    <source>
        <dbReference type="ARBA" id="ARBA00010290"/>
    </source>
</evidence>
<dbReference type="SMART" id="SM00177">
    <property type="entry name" value="ARF"/>
    <property type="match status" value="1"/>
</dbReference>
<dbReference type="PROSITE" id="PS51419">
    <property type="entry name" value="RAB"/>
    <property type="match status" value="1"/>
</dbReference>
<dbReference type="GO" id="GO:0016192">
    <property type="term" value="P:vesicle-mediated transport"/>
    <property type="evidence" value="ECO:0007669"/>
    <property type="project" value="UniProtKB-ARBA"/>
</dbReference>
<gene>
    <name evidence="8" type="ORF">DSTB1V02_LOCUS10712</name>
</gene>
<dbReference type="GO" id="GO:0003924">
    <property type="term" value="F:GTPase activity"/>
    <property type="evidence" value="ECO:0007669"/>
    <property type="project" value="InterPro"/>
</dbReference>
<dbReference type="EMBL" id="CAJPEV010003169">
    <property type="protein sequence ID" value="CAG0899108.1"/>
    <property type="molecule type" value="Genomic_DNA"/>
</dbReference>
<dbReference type="SMART" id="SM00178">
    <property type="entry name" value="SAR"/>
    <property type="match status" value="1"/>
</dbReference>
<evidence type="ECO:0000313" key="8">
    <source>
        <dbReference type="EMBL" id="CAD7250943.1"/>
    </source>
</evidence>
<evidence type="ECO:0000256" key="6">
    <source>
        <dbReference type="PIRSR" id="PIRSR606689-2"/>
    </source>
</evidence>
<dbReference type="SUPFAM" id="SSF52540">
    <property type="entry name" value="P-loop containing nucleoside triphosphate hydrolases"/>
    <property type="match status" value="1"/>
</dbReference>
<keyword evidence="9" id="KW-1185">Reference proteome</keyword>
<sequence length="201" mass="22780">MGFLDKLVSLFGIKKKECRVVVVGLDNSGKTTILNHFKPTEAKDTLIVPTIGFAVEQFKYKNVVFSAWDMSGQSRYRNLWEQYYRDCQGIIFVIDSADSLRLVVAKDELDMLLEHENIQARHIPILLFANKMDLKDAMSPLEISRSLELSKLQLTDMAPIEEATLRPIVYYEFLQGQSARAAADISAAFKGNVVHYSTVSR</sequence>
<accession>A0A7R9AB78</accession>
<dbReference type="EMBL" id="LR902686">
    <property type="protein sequence ID" value="CAD7250943.1"/>
    <property type="molecule type" value="Genomic_DNA"/>
</dbReference>
<dbReference type="FunFam" id="3.40.50.300:FF:001166">
    <property type="entry name" value="ADP-ribosylation factor D"/>
    <property type="match status" value="1"/>
</dbReference>
<feature type="binding site" evidence="6">
    <location>
        <position position="31"/>
    </location>
    <ligand>
        <name>Mg(2+)</name>
        <dbReference type="ChEBI" id="CHEBI:18420"/>
    </ligand>
</feature>
<dbReference type="InterPro" id="IPR006689">
    <property type="entry name" value="Small_GTPase_ARF/SAR"/>
</dbReference>
<keyword evidence="6" id="KW-0460">Magnesium</keyword>
<dbReference type="Pfam" id="PF00025">
    <property type="entry name" value="Arf"/>
    <property type="match status" value="1"/>
</dbReference>
<dbReference type="InterPro" id="IPR005225">
    <property type="entry name" value="Small_GTP-bd"/>
</dbReference>
<dbReference type="PANTHER" id="PTHR11711">
    <property type="entry name" value="ADP RIBOSYLATION FACTOR-RELATED"/>
    <property type="match status" value="1"/>
</dbReference>
<protein>
    <recommendedName>
        <fullName evidence="2">ADP-ribosylation factor-like protein 6</fullName>
    </recommendedName>
</protein>
<dbReference type="Gene3D" id="3.40.50.300">
    <property type="entry name" value="P-loop containing nucleotide triphosphate hydrolases"/>
    <property type="match status" value="1"/>
</dbReference>
<dbReference type="PROSITE" id="PS51417">
    <property type="entry name" value="ARF"/>
    <property type="match status" value="1"/>
</dbReference>
<feature type="binding site" evidence="5">
    <location>
        <position position="72"/>
    </location>
    <ligand>
        <name>GTP</name>
        <dbReference type="ChEBI" id="CHEBI:37565"/>
    </ligand>
</feature>
<dbReference type="AlphaFoldDB" id="A0A7R9AB78"/>
<comment type="similarity">
    <text evidence="1 7">Belongs to the small GTPase superfamily. Arf family.</text>
</comment>
<feature type="binding site" evidence="5">
    <location>
        <begin position="130"/>
        <end position="133"/>
    </location>
    <ligand>
        <name>GTP</name>
        <dbReference type="ChEBI" id="CHEBI:37565"/>
    </ligand>
</feature>
<evidence type="ECO:0000256" key="3">
    <source>
        <dbReference type="ARBA" id="ARBA00022741"/>
    </source>
</evidence>
<name>A0A7R9AB78_9CRUS</name>
<organism evidence="8">
    <name type="scientific">Darwinula stevensoni</name>
    <dbReference type="NCBI Taxonomy" id="69355"/>
    <lineage>
        <taxon>Eukaryota</taxon>
        <taxon>Metazoa</taxon>
        <taxon>Ecdysozoa</taxon>
        <taxon>Arthropoda</taxon>
        <taxon>Crustacea</taxon>
        <taxon>Oligostraca</taxon>
        <taxon>Ostracoda</taxon>
        <taxon>Podocopa</taxon>
        <taxon>Podocopida</taxon>
        <taxon>Darwinulocopina</taxon>
        <taxon>Darwinuloidea</taxon>
        <taxon>Darwinulidae</taxon>
        <taxon>Darwinula</taxon>
    </lineage>
</organism>
<dbReference type="GO" id="GO:0005525">
    <property type="term" value="F:GTP binding"/>
    <property type="evidence" value="ECO:0007669"/>
    <property type="project" value="UniProtKB-KW"/>
</dbReference>
<evidence type="ECO:0000256" key="2">
    <source>
        <dbReference type="ARBA" id="ARBA00019766"/>
    </source>
</evidence>
<evidence type="ECO:0000256" key="4">
    <source>
        <dbReference type="ARBA" id="ARBA00023134"/>
    </source>
</evidence>
<dbReference type="GO" id="GO:0051649">
    <property type="term" value="P:establishment of localization in cell"/>
    <property type="evidence" value="ECO:0007669"/>
    <property type="project" value="UniProtKB-ARBA"/>
</dbReference>
<feature type="binding site" evidence="6">
    <location>
        <position position="50"/>
    </location>
    <ligand>
        <name>Mg(2+)</name>
        <dbReference type="ChEBI" id="CHEBI:18420"/>
    </ligand>
</feature>
<keyword evidence="4 5" id="KW-0342">GTP-binding</keyword>
<keyword evidence="6" id="KW-0479">Metal-binding</keyword>